<feature type="transmembrane region" description="Helical" evidence="1">
    <location>
        <begin position="88"/>
        <end position="107"/>
    </location>
</feature>
<evidence type="ECO:0008006" key="4">
    <source>
        <dbReference type="Google" id="ProtNLM"/>
    </source>
</evidence>
<dbReference type="AlphaFoldDB" id="A0A202E7L8"/>
<evidence type="ECO:0000313" key="2">
    <source>
        <dbReference type="EMBL" id="OVE84247.1"/>
    </source>
</evidence>
<keyword evidence="1" id="KW-0812">Transmembrane</keyword>
<gene>
    <name evidence="2" type="ORF">B2G88_07465</name>
</gene>
<dbReference type="Proteomes" id="UP000196084">
    <property type="component" value="Unassembled WGS sequence"/>
</dbReference>
<feature type="transmembrane region" description="Helical" evidence="1">
    <location>
        <begin position="17"/>
        <end position="50"/>
    </location>
</feature>
<sequence length="113" mass="10960">MTDASSDGVSRLGKSGIGVICGGILLLGGASVLSFPVVSALIVIGGLAVLFSRSGVDATQAGIGLAAVGGIGLLESTTALGFGVGPMVLGVFAIVFGVFDILASVVLRSVRPT</sequence>
<feature type="transmembrane region" description="Helical" evidence="1">
    <location>
        <begin position="62"/>
        <end position="82"/>
    </location>
</feature>
<dbReference type="OrthoDB" id="205524at2157"/>
<evidence type="ECO:0000313" key="3">
    <source>
        <dbReference type="Proteomes" id="UP000196084"/>
    </source>
</evidence>
<evidence type="ECO:0000256" key="1">
    <source>
        <dbReference type="SAM" id="Phobius"/>
    </source>
</evidence>
<dbReference type="RefSeq" id="WP_054863721.1">
    <property type="nucleotide sequence ID" value="NZ_MWPH01000002.1"/>
</dbReference>
<proteinExistence type="predicted"/>
<protein>
    <recommendedName>
        <fullName evidence="4">Permease</fullName>
    </recommendedName>
</protein>
<name>A0A202E7L8_9EURY</name>
<reference evidence="2 3" key="1">
    <citation type="submission" date="2017-02" db="EMBL/GenBank/DDBJ databases">
        <title>Natronthermophilus aegyptiacus gen. nov.,sp. nov., an aerobic, extremely halophilic alkalithermophilic archaeon isolated from the athalassohaline Wadi An Natrun, Egypt.</title>
        <authorList>
            <person name="Zhao B."/>
        </authorList>
    </citation>
    <scope>NUCLEOTIDE SEQUENCE [LARGE SCALE GENOMIC DNA]</scope>
    <source>
        <strain evidence="2 3">CGMCC 1.3597</strain>
    </source>
</reference>
<organism evidence="2 3">
    <name type="scientific">Natronolimnobius baerhuensis</name>
    <dbReference type="NCBI Taxonomy" id="253108"/>
    <lineage>
        <taxon>Archaea</taxon>
        <taxon>Methanobacteriati</taxon>
        <taxon>Methanobacteriota</taxon>
        <taxon>Stenosarchaea group</taxon>
        <taxon>Halobacteria</taxon>
        <taxon>Halobacteriales</taxon>
        <taxon>Natrialbaceae</taxon>
        <taxon>Natronolimnobius</taxon>
    </lineage>
</organism>
<keyword evidence="1" id="KW-1133">Transmembrane helix</keyword>
<accession>A0A202E7L8</accession>
<comment type="caution">
    <text evidence="2">The sequence shown here is derived from an EMBL/GenBank/DDBJ whole genome shotgun (WGS) entry which is preliminary data.</text>
</comment>
<dbReference type="EMBL" id="MWPH01000002">
    <property type="protein sequence ID" value="OVE84247.1"/>
    <property type="molecule type" value="Genomic_DNA"/>
</dbReference>
<keyword evidence="3" id="KW-1185">Reference proteome</keyword>
<keyword evidence="1" id="KW-0472">Membrane</keyword>